<dbReference type="AlphaFoldDB" id="A0A645B953"/>
<dbReference type="InterPro" id="IPR032675">
    <property type="entry name" value="LRR_dom_sf"/>
</dbReference>
<dbReference type="Pfam" id="PF13306">
    <property type="entry name" value="LRR_5"/>
    <property type="match status" value="1"/>
</dbReference>
<proteinExistence type="predicted"/>
<sequence>MIIDGVCYGCQRTAFELVLPAGVRAVASGAFRDGAGYRGVTLPESVERAGVRAFAGCAELRRLVLPEKVKALGPEPFAGCSSLLVVEAPGIAPRGFDEERARLAAALGFCGAEERYRGGVARSYSVYAEEEKENLLNAAIDNGLADAAAYFTRRALLSAAEFRAALERAQRKKEAEIVALLLAYGNDKLRGEDIFAKYSLDD</sequence>
<name>A0A645B953_9ZZZZ</name>
<protein>
    <recommendedName>
        <fullName evidence="2">Leucine-rich repeat domain-containing protein</fullName>
    </recommendedName>
</protein>
<dbReference type="Gene3D" id="3.80.10.10">
    <property type="entry name" value="Ribonuclease Inhibitor"/>
    <property type="match status" value="1"/>
</dbReference>
<organism evidence="1">
    <name type="scientific">bioreactor metagenome</name>
    <dbReference type="NCBI Taxonomy" id="1076179"/>
    <lineage>
        <taxon>unclassified sequences</taxon>
        <taxon>metagenomes</taxon>
        <taxon>ecological metagenomes</taxon>
    </lineage>
</organism>
<accession>A0A645B953</accession>
<evidence type="ECO:0000313" key="1">
    <source>
        <dbReference type="EMBL" id="MPM58204.1"/>
    </source>
</evidence>
<dbReference type="InterPro" id="IPR026906">
    <property type="entry name" value="LRR_5"/>
</dbReference>
<gene>
    <name evidence="1" type="ORF">SDC9_105034</name>
</gene>
<dbReference type="EMBL" id="VSSQ01016646">
    <property type="protein sequence ID" value="MPM58204.1"/>
    <property type="molecule type" value="Genomic_DNA"/>
</dbReference>
<reference evidence="1" key="1">
    <citation type="submission" date="2019-08" db="EMBL/GenBank/DDBJ databases">
        <authorList>
            <person name="Kucharzyk K."/>
            <person name="Murdoch R.W."/>
            <person name="Higgins S."/>
            <person name="Loffler F."/>
        </authorList>
    </citation>
    <scope>NUCLEOTIDE SEQUENCE</scope>
</reference>
<evidence type="ECO:0008006" key="2">
    <source>
        <dbReference type="Google" id="ProtNLM"/>
    </source>
</evidence>
<comment type="caution">
    <text evidence="1">The sequence shown here is derived from an EMBL/GenBank/DDBJ whole genome shotgun (WGS) entry which is preliminary data.</text>
</comment>